<dbReference type="AlphaFoldDB" id="A0A090V589"/>
<evidence type="ECO:0000313" key="2">
    <source>
        <dbReference type="Proteomes" id="UP000029462"/>
    </source>
</evidence>
<evidence type="ECO:0000313" key="1">
    <source>
        <dbReference type="EMBL" id="GAL58429.1"/>
    </source>
</evidence>
<name>A0A090V589_PSEVU</name>
<dbReference type="OrthoDB" id="6546850at2"/>
<dbReference type="RefSeq" id="WP_042391457.1">
    <property type="nucleotide sequence ID" value="NZ_BBMZ01000010.1"/>
</dbReference>
<dbReference type="STRING" id="1115515.EV102420_10_02100"/>
<keyword evidence="2" id="KW-1185">Reference proteome</keyword>
<dbReference type="eggNOG" id="ENOG50330C8">
    <property type="taxonomic scope" value="Bacteria"/>
</dbReference>
<protein>
    <recommendedName>
        <fullName evidence="3">DNA polymerase V</fullName>
    </recommendedName>
</protein>
<reference evidence="1 2" key="1">
    <citation type="submission" date="2014-09" db="EMBL/GenBank/DDBJ databases">
        <title>Whole genome shotgun sequence of Escherichia vulneris NBRC 102420.</title>
        <authorList>
            <person name="Yoshida Y."/>
            <person name="Hosoyama A."/>
            <person name="Tsuchikane K."/>
            <person name="Ohji S."/>
            <person name="Ichikawa N."/>
            <person name="Kimura A."/>
            <person name="Yamazoe A."/>
            <person name="Ezaki T."/>
            <person name="Fujita N."/>
        </authorList>
    </citation>
    <scope>NUCLEOTIDE SEQUENCE [LARGE SCALE GENOMIC DNA]</scope>
    <source>
        <strain evidence="1 2">NBRC 102420</strain>
    </source>
</reference>
<comment type="caution">
    <text evidence="1">The sequence shown here is derived from an EMBL/GenBank/DDBJ whole genome shotgun (WGS) entry which is preliminary data.</text>
</comment>
<organism evidence="1 2">
    <name type="scientific">Pseudescherichia vulneris NBRC 102420</name>
    <dbReference type="NCBI Taxonomy" id="1115515"/>
    <lineage>
        <taxon>Bacteria</taxon>
        <taxon>Pseudomonadati</taxon>
        <taxon>Pseudomonadota</taxon>
        <taxon>Gammaproteobacteria</taxon>
        <taxon>Enterobacterales</taxon>
        <taxon>Enterobacteriaceae</taxon>
        <taxon>Pseudescherichia</taxon>
    </lineage>
</organism>
<dbReference type="Proteomes" id="UP000029462">
    <property type="component" value="Unassembled WGS sequence"/>
</dbReference>
<gene>
    <name evidence="1" type="ORF">EV102420_10_02100</name>
</gene>
<sequence>MAKYSDIGTAFRAATKREPSGRLVVTSVDFVRELEAVNHHWSLGRANRWIAQYQTYFRDYTPHEGEDRRFFMIGMGRIM</sequence>
<dbReference type="EMBL" id="BBMZ01000010">
    <property type="protein sequence ID" value="GAL58429.1"/>
    <property type="molecule type" value="Genomic_DNA"/>
</dbReference>
<evidence type="ECO:0008006" key="3">
    <source>
        <dbReference type="Google" id="ProtNLM"/>
    </source>
</evidence>
<proteinExistence type="predicted"/>
<accession>A0A090V589</accession>